<dbReference type="Proteomes" id="UP000604825">
    <property type="component" value="Unassembled WGS sequence"/>
</dbReference>
<evidence type="ECO:0000313" key="2">
    <source>
        <dbReference type="EMBL" id="CAD6340482.1"/>
    </source>
</evidence>
<keyword evidence="1" id="KW-0812">Transmembrane</keyword>
<keyword evidence="1" id="KW-0472">Membrane</keyword>
<protein>
    <recommendedName>
        <fullName evidence="5">Late embryogenesis abundant protein LEA-2 subgroup domain-containing protein</fullName>
    </recommendedName>
</protein>
<accession>A0A811SFQ4</accession>
<sequence length="220" mass="23890">MRADGDDDGKTSAFRCLAAARYAVAAVVTVLIVAVVVTSLKVVLRPESLRLSVVDGAVYSTPQPPSEAVTLQLNLRAENPSGRARIYFLNVTAYLFDGATPASTPTPDEDCIIFFNPTDEAVRQEMVLDLMTSVEATNDPGVMNQTYFELLYAKGRVIGDMTLRVDGSLVTEVSSGFNMMTRLQVTYYCRPLLVGGSKWPVRLAEGWRGLHGQAGRALHG</sequence>
<dbReference type="EMBL" id="CAJGYO010000019">
    <property type="protein sequence ID" value="CAD6340482.1"/>
    <property type="molecule type" value="Genomic_DNA"/>
</dbReference>
<name>A0A811SFQ4_9POAL</name>
<organism evidence="2 4">
    <name type="scientific">Miscanthus lutarioriparius</name>
    <dbReference type="NCBI Taxonomy" id="422564"/>
    <lineage>
        <taxon>Eukaryota</taxon>
        <taxon>Viridiplantae</taxon>
        <taxon>Streptophyta</taxon>
        <taxon>Embryophyta</taxon>
        <taxon>Tracheophyta</taxon>
        <taxon>Spermatophyta</taxon>
        <taxon>Magnoliopsida</taxon>
        <taxon>Liliopsida</taxon>
        <taxon>Poales</taxon>
        <taxon>Poaceae</taxon>
        <taxon>PACMAD clade</taxon>
        <taxon>Panicoideae</taxon>
        <taxon>Andropogonodae</taxon>
        <taxon>Andropogoneae</taxon>
        <taxon>Saccharinae</taxon>
        <taxon>Miscanthus</taxon>
    </lineage>
</organism>
<dbReference type="EMBL" id="CAJGYO010000158">
    <property type="protein sequence ID" value="CAD6341206.1"/>
    <property type="molecule type" value="Genomic_DNA"/>
</dbReference>
<dbReference type="PANTHER" id="PTHR36480">
    <property type="entry name" value="OS06G0118900 PROTEIN-RELATED"/>
    <property type="match status" value="1"/>
</dbReference>
<dbReference type="OrthoDB" id="657467at2759"/>
<proteinExistence type="predicted"/>
<gene>
    <name evidence="2" type="ORF">NCGR_LOCUS64580</name>
    <name evidence="3" type="ORF">NCGR_LOCUS65304</name>
</gene>
<reference evidence="2" key="1">
    <citation type="submission" date="2020-10" db="EMBL/GenBank/DDBJ databases">
        <authorList>
            <person name="Han B."/>
            <person name="Lu T."/>
            <person name="Zhao Q."/>
            <person name="Huang X."/>
            <person name="Zhao Y."/>
        </authorList>
    </citation>
    <scope>NUCLEOTIDE SEQUENCE</scope>
</reference>
<comment type="caution">
    <text evidence="2">The sequence shown here is derived from an EMBL/GenBank/DDBJ whole genome shotgun (WGS) entry which is preliminary data.</text>
</comment>
<dbReference type="AlphaFoldDB" id="A0A811SFQ4"/>
<evidence type="ECO:0000313" key="4">
    <source>
        <dbReference type="Proteomes" id="UP000604825"/>
    </source>
</evidence>
<evidence type="ECO:0000313" key="3">
    <source>
        <dbReference type="EMBL" id="CAD6341206.1"/>
    </source>
</evidence>
<evidence type="ECO:0008006" key="5">
    <source>
        <dbReference type="Google" id="ProtNLM"/>
    </source>
</evidence>
<feature type="transmembrane region" description="Helical" evidence="1">
    <location>
        <begin position="20"/>
        <end position="44"/>
    </location>
</feature>
<evidence type="ECO:0000256" key="1">
    <source>
        <dbReference type="SAM" id="Phobius"/>
    </source>
</evidence>
<dbReference type="PANTHER" id="PTHR36480:SF10">
    <property type="entry name" value="LATE EMBRYOGENESIS ABUNDANT PROTEIN LEA-2 SUBGROUP DOMAIN-CONTAINING PROTEIN"/>
    <property type="match status" value="1"/>
</dbReference>
<keyword evidence="4" id="KW-1185">Reference proteome</keyword>
<keyword evidence="1" id="KW-1133">Transmembrane helix</keyword>